<organism evidence="1 2">
    <name type="scientific">Testicularia cyperi</name>
    <dbReference type="NCBI Taxonomy" id="1882483"/>
    <lineage>
        <taxon>Eukaryota</taxon>
        <taxon>Fungi</taxon>
        <taxon>Dikarya</taxon>
        <taxon>Basidiomycota</taxon>
        <taxon>Ustilaginomycotina</taxon>
        <taxon>Ustilaginomycetes</taxon>
        <taxon>Ustilaginales</taxon>
        <taxon>Anthracoideaceae</taxon>
        <taxon>Testicularia</taxon>
    </lineage>
</organism>
<dbReference type="InParanoid" id="A0A317XTP0"/>
<accession>A0A317XTP0</accession>
<evidence type="ECO:0000313" key="2">
    <source>
        <dbReference type="Proteomes" id="UP000246740"/>
    </source>
</evidence>
<name>A0A317XTP0_9BASI</name>
<dbReference type="AlphaFoldDB" id="A0A317XTP0"/>
<dbReference type="EMBL" id="KZ819192">
    <property type="protein sequence ID" value="PWZ00709.1"/>
    <property type="molecule type" value="Genomic_DNA"/>
</dbReference>
<reference evidence="1 2" key="1">
    <citation type="journal article" date="2018" name="Mol. Biol. Evol.">
        <title>Broad Genomic Sampling Reveals a Smut Pathogenic Ancestry of the Fungal Clade Ustilaginomycotina.</title>
        <authorList>
            <person name="Kijpornyongpan T."/>
            <person name="Mondo S.J."/>
            <person name="Barry K."/>
            <person name="Sandor L."/>
            <person name="Lee J."/>
            <person name="Lipzen A."/>
            <person name="Pangilinan J."/>
            <person name="LaButti K."/>
            <person name="Hainaut M."/>
            <person name="Henrissat B."/>
            <person name="Grigoriev I.V."/>
            <person name="Spatafora J.W."/>
            <person name="Aime M.C."/>
        </authorList>
    </citation>
    <scope>NUCLEOTIDE SEQUENCE [LARGE SCALE GENOMIC DNA]</scope>
    <source>
        <strain evidence="1 2">MCA 3645</strain>
    </source>
</reference>
<proteinExistence type="predicted"/>
<evidence type="ECO:0000313" key="1">
    <source>
        <dbReference type="EMBL" id="PWZ00709.1"/>
    </source>
</evidence>
<protein>
    <submittedName>
        <fullName evidence="1">Uncharacterized protein</fullName>
    </submittedName>
</protein>
<sequence length="115" mass="12909">MERRWRTSLNFSDLETASTRRIRVTKHNCQPDRLSRVQTPANSAATGKRLLIIVYTTSRSTVLYCSCLCTVCTGNAVRDDARLLTLLQSCPSMLLSKGIRMYADFSVCGQSASRR</sequence>
<gene>
    <name evidence="1" type="ORF">BCV70DRAFT_99820</name>
</gene>
<keyword evidence="2" id="KW-1185">Reference proteome</keyword>
<dbReference type="Proteomes" id="UP000246740">
    <property type="component" value="Unassembled WGS sequence"/>
</dbReference>